<keyword evidence="2" id="KW-1003">Cell membrane</keyword>
<accession>A0A200Q8S1</accession>
<dbReference type="Proteomes" id="UP000195402">
    <property type="component" value="Unassembled WGS sequence"/>
</dbReference>
<feature type="region of interest" description="Disordered" evidence="6">
    <location>
        <begin position="109"/>
        <end position="156"/>
    </location>
</feature>
<reference evidence="9 10" key="1">
    <citation type="journal article" date="2017" name="Mol. Plant">
        <title>The Genome of Medicinal Plant Macleaya cordata Provides New Insights into Benzylisoquinoline Alkaloids Metabolism.</title>
        <authorList>
            <person name="Liu X."/>
            <person name="Liu Y."/>
            <person name="Huang P."/>
            <person name="Ma Y."/>
            <person name="Qing Z."/>
            <person name="Tang Q."/>
            <person name="Cao H."/>
            <person name="Cheng P."/>
            <person name="Zheng Y."/>
            <person name="Yuan Z."/>
            <person name="Zhou Y."/>
            <person name="Liu J."/>
            <person name="Tang Z."/>
            <person name="Zhuo Y."/>
            <person name="Zhang Y."/>
            <person name="Yu L."/>
            <person name="Huang J."/>
            <person name="Yang P."/>
            <person name="Peng Q."/>
            <person name="Zhang J."/>
            <person name="Jiang W."/>
            <person name="Zhang Z."/>
            <person name="Lin K."/>
            <person name="Ro D.K."/>
            <person name="Chen X."/>
            <person name="Xiong X."/>
            <person name="Shang Y."/>
            <person name="Huang S."/>
            <person name="Zeng J."/>
        </authorList>
    </citation>
    <scope>NUCLEOTIDE SEQUENCE [LARGE SCALE GENOMIC DNA]</scope>
    <source>
        <strain evidence="10">cv. BLH2017</strain>
        <tissue evidence="9">Root</tissue>
    </source>
</reference>
<dbReference type="Gene3D" id="2.60.40.790">
    <property type="match status" value="1"/>
</dbReference>
<evidence type="ECO:0000256" key="7">
    <source>
        <dbReference type="SAM" id="Phobius"/>
    </source>
</evidence>
<keyword evidence="10" id="KW-1185">Reference proteome</keyword>
<dbReference type="PROSITE" id="PS01031">
    <property type="entry name" value="SHSP"/>
    <property type="match status" value="1"/>
</dbReference>
<comment type="subcellular location">
    <subcellularLocation>
        <location evidence="1">Cell membrane</location>
        <topology evidence="1">Single-pass membrane protein</topology>
    </subcellularLocation>
</comment>
<feature type="transmembrane region" description="Helical" evidence="7">
    <location>
        <begin position="223"/>
        <end position="242"/>
    </location>
</feature>
<dbReference type="GO" id="GO:0034605">
    <property type="term" value="P:cellular response to heat"/>
    <property type="evidence" value="ECO:0007669"/>
    <property type="project" value="TreeGrafter"/>
</dbReference>
<evidence type="ECO:0000256" key="2">
    <source>
        <dbReference type="ARBA" id="ARBA00022475"/>
    </source>
</evidence>
<evidence type="ECO:0000256" key="4">
    <source>
        <dbReference type="PROSITE-ProRule" id="PRU00285"/>
    </source>
</evidence>
<evidence type="ECO:0000256" key="1">
    <source>
        <dbReference type="ARBA" id="ARBA00004162"/>
    </source>
</evidence>
<dbReference type="GO" id="GO:0005886">
    <property type="term" value="C:plasma membrane"/>
    <property type="evidence" value="ECO:0007669"/>
    <property type="project" value="UniProtKB-SubCell"/>
</dbReference>
<dbReference type="InParanoid" id="A0A200Q8S1"/>
<dbReference type="PANTHER" id="PTHR43670:SF114">
    <property type="entry name" value="OS05G0592000 PROTEIN"/>
    <property type="match status" value="1"/>
</dbReference>
<dbReference type="PANTHER" id="PTHR43670">
    <property type="entry name" value="HEAT SHOCK PROTEIN 26"/>
    <property type="match status" value="1"/>
</dbReference>
<proteinExistence type="inferred from homology"/>
<keyword evidence="7" id="KW-1133">Transmembrane helix</keyword>
<protein>
    <submittedName>
        <fullName evidence="9">Alpha crystallin/Hsp20 domain</fullName>
    </submittedName>
</protein>
<feature type="compositionally biased region" description="Polar residues" evidence="6">
    <location>
        <begin position="141"/>
        <end position="156"/>
    </location>
</feature>
<name>A0A200Q8S1_MACCD</name>
<dbReference type="STRING" id="56857.A0A200Q8S1"/>
<dbReference type="OrthoDB" id="1431247at2759"/>
<dbReference type="Pfam" id="PF00011">
    <property type="entry name" value="HSP20"/>
    <property type="match status" value="1"/>
</dbReference>
<evidence type="ECO:0000259" key="8">
    <source>
        <dbReference type="PROSITE" id="PS01031"/>
    </source>
</evidence>
<evidence type="ECO:0000313" key="9">
    <source>
        <dbReference type="EMBL" id="OVA06850.1"/>
    </source>
</evidence>
<dbReference type="InterPro" id="IPR002068">
    <property type="entry name" value="A-crystallin/Hsp20_dom"/>
</dbReference>
<feature type="compositionally biased region" description="Polar residues" evidence="6">
    <location>
        <begin position="109"/>
        <end position="126"/>
    </location>
</feature>
<dbReference type="InterPro" id="IPR008978">
    <property type="entry name" value="HSP20-like_chaperone"/>
</dbReference>
<evidence type="ECO:0000256" key="6">
    <source>
        <dbReference type="SAM" id="MobiDB-lite"/>
    </source>
</evidence>
<dbReference type="OMA" id="EIRMSIV"/>
<gene>
    <name evidence="9" type="ORF">BVC80_495g6</name>
</gene>
<sequence>MDSKASTATTLERSYEDFQPLAHWVREEDNTIEIHLHDFKKEQLRVQFDNAGNMKISGERPLDGNKWRRFFVDFRIPKNIFVQAIQAKFVNGVLYVKLPKSITRTVIKQDQPTPIAQTQEPQTNQNKSDKRDKQDTILGTIDSNTGSEKKTLNQQGDASANAMLRTTENKANGKHFGGATTKMMGSTENAINSSRWSPPESRLLGFGGLEISRLIRPNGEIRMSIVVMIMTVLVALVAYAAYYKL</sequence>
<evidence type="ECO:0000256" key="5">
    <source>
        <dbReference type="RuleBase" id="RU003616"/>
    </source>
</evidence>
<evidence type="ECO:0000256" key="3">
    <source>
        <dbReference type="ARBA" id="ARBA00022821"/>
    </source>
</evidence>
<comment type="similarity">
    <text evidence="4 5">Belongs to the small heat shock protein (HSP20) family.</text>
</comment>
<keyword evidence="3" id="KW-0611">Plant defense</keyword>
<keyword evidence="7" id="KW-0472">Membrane</keyword>
<dbReference type="GO" id="GO:0006952">
    <property type="term" value="P:defense response"/>
    <property type="evidence" value="ECO:0007669"/>
    <property type="project" value="UniProtKB-KW"/>
</dbReference>
<organism evidence="9 10">
    <name type="scientific">Macleaya cordata</name>
    <name type="common">Five-seeded plume-poppy</name>
    <name type="synonym">Bocconia cordata</name>
    <dbReference type="NCBI Taxonomy" id="56857"/>
    <lineage>
        <taxon>Eukaryota</taxon>
        <taxon>Viridiplantae</taxon>
        <taxon>Streptophyta</taxon>
        <taxon>Embryophyta</taxon>
        <taxon>Tracheophyta</taxon>
        <taxon>Spermatophyta</taxon>
        <taxon>Magnoliopsida</taxon>
        <taxon>Ranunculales</taxon>
        <taxon>Papaveraceae</taxon>
        <taxon>Papaveroideae</taxon>
        <taxon>Macleaya</taxon>
    </lineage>
</organism>
<dbReference type="CDD" id="cd06464">
    <property type="entry name" value="ACD_sHsps-like"/>
    <property type="match status" value="1"/>
</dbReference>
<feature type="domain" description="SHSP" evidence="8">
    <location>
        <begin position="12"/>
        <end position="118"/>
    </location>
</feature>
<keyword evidence="7" id="KW-0812">Transmembrane</keyword>
<comment type="caution">
    <text evidence="9">The sequence shown here is derived from an EMBL/GenBank/DDBJ whole genome shotgun (WGS) entry which is preliminary data.</text>
</comment>
<dbReference type="EMBL" id="MVGT01002701">
    <property type="protein sequence ID" value="OVA06850.1"/>
    <property type="molecule type" value="Genomic_DNA"/>
</dbReference>
<dbReference type="SUPFAM" id="SSF49764">
    <property type="entry name" value="HSP20-like chaperones"/>
    <property type="match status" value="1"/>
</dbReference>
<dbReference type="AlphaFoldDB" id="A0A200Q8S1"/>
<evidence type="ECO:0000313" key="10">
    <source>
        <dbReference type="Proteomes" id="UP000195402"/>
    </source>
</evidence>